<reference evidence="2" key="1">
    <citation type="submission" date="2020-04" db="EMBL/GenBank/DDBJ databases">
        <title>Hybrid Assembly of Korean Phytophthora infestans isolates.</title>
        <authorList>
            <person name="Prokchorchik M."/>
            <person name="Lee Y."/>
            <person name="Seo J."/>
            <person name="Cho J.-H."/>
            <person name="Park Y.-E."/>
            <person name="Jang D.-C."/>
            <person name="Im J.-S."/>
            <person name="Choi J.-G."/>
            <person name="Park H.-J."/>
            <person name="Lee G.-B."/>
            <person name="Lee Y.-G."/>
            <person name="Hong S.-Y."/>
            <person name="Cho K."/>
            <person name="Sohn K.H."/>
        </authorList>
    </citation>
    <scope>NUCLEOTIDE SEQUENCE</scope>
    <source>
        <strain evidence="2">KR_1_A1</strain>
    </source>
</reference>
<dbReference type="Proteomes" id="UP000602510">
    <property type="component" value="Unassembled WGS sequence"/>
</dbReference>
<feature type="compositionally biased region" description="Basic and acidic residues" evidence="1">
    <location>
        <begin position="251"/>
        <end position="261"/>
    </location>
</feature>
<gene>
    <name evidence="2" type="ORF">GN244_ATG01728</name>
</gene>
<evidence type="ECO:0000313" key="3">
    <source>
        <dbReference type="Proteomes" id="UP000602510"/>
    </source>
</evidence>
<dbReference type="AlphaFoldDB" id="A0A833TSH9"/>
<feature type="region of interest" description="Disordered" evidence="1">
    <location>
        <begin position="1"/>
        <end position="80"/>
    </location>
</feature>
<feature type="region of interest" description="Disordered" evidence="1">
    <location>
        <begin position="100"/>
        <end position="131"/>
    </location>
</feature>
<feature type="region of interest" description="Disordered" evidence="1">
    <location>
        <begin position="196"/>
        <end position="261"/>
    </location>
</feature>
<sequence>MSSTSPARTVMRRRRSKDVERQVDDLVSFATQASSKKQRKNGREEQRQGEPEATPTEQTSVVEEASGCEESKQSDSLSNKTLELVDVARVLHGLTAMVAGLQPSMADSQDEVRDIRSGERQTDDAGGGASQSVAVMTGDKTNDGESVATVAAALQQLTGAMTNLQMPQSGSQRAERRERPSVEWVTVRQEIQRLAERKKPRYMKGDASNLPMLRQHHPVTTTEVESEEKCNESEAMSITGSMENAEMIDADSERRCGEDGG</sequence>
<comment type="caution">
    <text evidence="2">The sequence shown here is derived from an EMBL/GenBank/DDBJ whole genome shotgun (WGS) entry which is preliminary data.</text>
</comment>
<evidence type="ECO:0000313" key="2">
    <source>
        <dbReference type="EMBL" id="KAF4045896.1"/>
    </source>
</evidence>
<proteinExistence type="predicted"/>
<protein>
    <submittedName>
        <fullName evidence="2">Uncharacterized protein</fullName>
    </submittedName>
</protein>
<feature type="compositionally biased region" description="Basic and acidic residues" evidence="1">
    <location>
        <begin position="41"/>
        <end position="50"/>
    </location>
</feature>
<evidence type="ECO:0000256" key="1">
    <source>
        <dbReference type="SAM" id="MobiDB-lite"/>
    </source>
</evidence>
<accession>A0A833TSH9</accession>
<organism evidence="2 3">
    <name type="scientific">Phytophthora infestans</name>
    <name type="common">Potato late blight agent</name>
    <name type="synonym">Botrytis infestans</name>
    <dbReference type="NCBI Taxonomy" id="4787"/>
    <lineage>
        <taxon>Eukaryota</taxon>
        <taxon>Sar</taxon>
        <taxon>Stramenopiles</taxon>
        <taxon>Oomycota</taxon>
        <taxon>Peronosporomycetes</taxon>
        <taxon>Peronosporales</taxon>
        <taxon>Peronosporaceae</taxon>
        <taxon>Phytophthora</taxon>
    </lineage>
</organism>
<feature type="compositionally biased region" description="Basic and acidic residues" evidence="1">
    <location>
        <begin position="110"/>
        <end position="123"/>
    </location>
</feature>
<name>A0A833TSH9_PHYIN</name>
<dbReference type="EMBL" id="WSZM01000038">
    <property type="protein sequence ID" value="KAF4045896.1"/>
    <property type="molecule type" value="Genomic_DNA"/>
</dbReference>
<keyword evidence="3" id="KW-1185">Reference proteome</keyword>